<dbReference type="Gene3D" id="2.30.29.30">
    <property type="entry name" value="Pleckstrin-homology domain (PH domain)/Phosphotyrosine-binding domain (PTB)"/>
    <property type="match status" value="1"/>
</dbReference>
<name>V3Z9G7_LOTGI</name>
<organism evidence="10 11">
    <name type="scientific">Lottia gigantea</name>
    <name type="common">Giant owl limpet</name>
    <dbReference type="NCBI Taxonomy" id="225164"/>
    <lineage>
        <taxon>Eukaryota</taxon>
        <taxon>Metazoa</taxon>
        <taxon>Spiralia</taxon>
        <taxon>Lophotrochozoa</taxon>
        <taxon>Mollusca</taxon>
        <taxon>Gastropoda</taxon>
        <taxon>Patellogastropoda</taxon>
        <taxon>Lottioidea</taxon>
        <taxon>Lottiidae</taxon>
        <taxon>Lottia</taxon>
    </lineage>
</organism>
<keyword evidence="2" id="KW-0963">Cytoplasm</keyword>
<dbReference type="KEGG" id="lgi:LOTGIDRAFT_127578"/>
<evidence type="ECO:0000256" key="8">
    <source>
        <dbReference type="SAM" id="MobiDB-lite"/>
    </source>
</evidence>
<keyword evidence="4 7" id="KW-0175">Coiled coil</keyword>
<keyword evidence="11" id="KW-1185">Reference proteome</keyword>
<dbReference type="OrthoDB" id="9983798at2759"/>
<dbReference type="AlphaFoldDB" id="V3Z9G7"/>
<dbReference type="OMA" id="WEIELTT"/>
<evidence type="ECO:0000256" key="3">
    <source>
        <dbReference type="ARBA" id="ARBA00023018"/>
    </source>
</evidence>
<evidence type="ECO:0000256" key="1">
    <source>
        <dbReference type="ARBA" id="ARBA00004496"/>
    </source>
</evidence>
<dbReference type="CTD" id="20232726"/>
<protein>
    <recommendedName>
        <fullName evidence="9">WH1 domain-containing protein</fullName>
    </recommendedName>
</protein>
<evidence type="ECO:0000313" key="11">
    <source>
        <dbReference type="Proteomes" id="UP000030746"/>
    </source>
</evidence>
<dbReference type="InterPro" id="IPR011993">
    <property type="entry name" value="PH-like_dom_sf"/>
</dbReference>
<accession>V3Z9G7</accession>
<gene>
    <name evidence="10" type="ORF">LOTGIDRAFT_127578</name>
</gene>
<evidence type="ECO:0000256" key="4">
    <source>
        <dbReference type="ARBA" id="ARBA00023054"/>
    </source>
</evidence>
<comment type="similarity">
    <text evidence="5">Belongs to the Homer family.</text>
</comment>
<feature type="domain" description="WH1" evidence="9">
    <location>
        <begin position="1"/>
        <end position="108"/>
    </location>
</feature>
<dbReference type="HOGENOM" id="CLU_033940_0_1_1"/>
<dbReference type="GeneID" id="20232726"/>
<feature type="non-terminal residue" evidence="10">
    <location>
        <position position="1"/>
    </location>
</feature>
<dbReference type="PROSITE" id="PS50229">
    <property type="entry name" value="WH1"/>
    <property type="match status" value="1"/>
</dbReference>
<dbReference type="GO" id="GO:0005737">
    <property type="term" value="C:cytoplasm"/>
    <property type="evidence" value="ECO:0007669"/>
    <property type="project" value="UniProtKB-SubCell"/>
</dbReference>
<dbReference type="EMBL" id="KB202883">
    <property type="protein sequence ID" value="ESO87563.1"/>
    <property type="molecule type" value="Genomic_DNA"/>
</dbReference>
<dbReference type="CDD" id="cd01206">
    <property type="entry name" value="EVH1_Homer_Vesl"/>
    <property type="match status" value="1"/>
</dbReference>
<dbReference type="GO" id="GO:0035256">
    <property type="term" value="F:G protein-coupled glutamate receptor binding"/>
    <property type="evidence" value="ECO:0007669"/>
    <property type="project" value="InterPro"/>
</dbReference>
<sequence>EQPLFSTKAHVFQIDPDTKKNWIPASKLAINVSYYYDNGRNSYRIVGVDGSKALVNSVITPNMTFTKTSQKFGQWLDPRSSIVYGLGFPTEQDLTKFIEKFKEIKELTRQSSAQPIQEINGSENHLDTSHHNTAQHSRNSSISSVQVSIMIMINQTEVQLKYENDRLKLALAQSSGNAKKWEVELQTLKNNNARLTAALQESTSNVDEWKKQLASYKEDCTRLKAKVRY</sequence>
<evidence type="ECO:0000256" key="2">
    <source>
        <dbReference type="ARBA" id="ARBA00022490"/>
    </source>
</evidence>
<evidence type="ECO:0000256" key="5">
    <source>
        <dbReference type="ARBA" id="ARBA00023606"/>
    </source>
</evidence>
<evidence type="ECO:0000256" key="7">
    <source>
        <dbReference type="SAM" id="Coils"/>
    </source>
</evidence>
<dbReference type="InterPro" id="IPR044100">
    <property type="entry name" value="Homer_EVH1"/>
</dbReference>
<dbReference type="RefSeq" id="XP_009061757.1">
    <property type="nucleotide sequence ID" value="XM_009063509.1"/>
</dbReference>
<feature type="region of interest" description="Disordered" evidence="8">
    <location>
        <begin position="122"/>
        <end position="141"/>
    </location>
</feature>
<dbReference type="FunFam" id="2.30.29.30:FF:000014">
    <property type="entry name" value="Homer homolog 1 (Drosophila)"/>
    <property type="match status" value="1"/>
</dbReference>
<dbReference type="Proteomes" id="UP000030746">
    <property type="component" value="Unassembled WGS sequence"/>
</dbReference>
<dbReference type="GO" id="GO:0007216">
    <property type="term" value="P:G protein-coupled glutamate receptor signaling pathway"/>
    <property type="evidence" value="ECO:0007669"/>
    <property type="project" value="InterPro"/>
</dbReference>
<proteinExistence type="inferred from homology"/>
<dbReference type="Pfam" id="PF00568">
    <property type="entry name" value="WH1"/>
    <property type="match status" value="1"/>
</dbReference>
<dbReference type="GO" id="GO:0014069">
    <property type="term" value="C:postsynaptic density"/>
    <property type="evidence" value="ECO:0007669"/>
    <property type="project" value="UniProtKB-SubCell"/>
</dbReference>
<evidence type="ECO:0000259" key="9">
    <source>
        <dbReference type="PROSITE" id="PS50229"/>
    </source>
</evidence>
<feature type="coiled-coil region" evidence="7">
    <location>
        <begin position="171"/>
        <end position="226"/>
    </location>
</feature>
<evidence type="ECO:0000313" key="10">
    <source>
        <dbReference type="EMBL" id="ESO87563.1"/>
    </source>
</evidence>
<dbReference type="SMART" id="SM00461">
    <property type="entry name" value="WH1"/>
    <property type="match status" value="1"/>
</dbReference>
<evidence type="ECO:0000256" key="6">
    <source>
        <dbReference type="ARBA" id="ARBA00034105"/>
    </source>
</evidence>
<reference evidence="10 11" key="1">
    <citation type="journal article" date="2013" name="Nature">
        <title>Insights into bilaterian evolution from three spiralian genomes.</title>
        <authorList>
            <person name="Simakov O."/>
            <person name="Marletaz F."/>
            <person name="Cho S.J."/>
            <person name="Edsinger-Gonzales E."/>
            <person name="Havlak P."/>
            <person name="Hellsten U."/>
            <person name="Kuo D.H."/>
            <person name="Larsson T."/>
            <person name="Lv J."/>
            <person name="Arendt D."/>
            <person name="Savage R."/>
            <person name="Osoegawa K."/>
            <person name="de Jong P."/>
            <person name="Grimwood J."/>
            <person name="Chapman J.A."/>
            <person name="Shapiro H."/>
            <person name="Aerts A."/>
            <person name="Otillar R.P."/>
            <person name="Terry A.Y."/>
            <person name="Boore J.L."/>
            <person name="Grigoriev I.V."/>
            <person name="Lindberg D.R."/>
            <person name="Seaver E.C."/>
            <person name="Weisblat D.A."/>
            <person name="Putnam N.H."/>
            <person name="Rokhsar D.S."/>
        </authorList>
    </citation>
    <scope>NUCLEOTIDE SEQUENCE [LARGE SCALE GENOMIC DNA]</scope>
</reference>
<dbReference type="InterPro" id="IPR045027">
    <property type="entry name" value="Homer"/>
</dbReference>
<keyword evidence="3" id="KW-0770">Synapse</keyword>
<dbReference type="InterPro" id="IPR000697">
    <property type="entry name" value="WH1/EVH1_dom"/>
</dbReference>
<comment type="subcellular location">
    <subcellularLocation>
        <location evidence="1">Cytoplasm</location>
    </subcellularLocation>
    <subcellularLocation>
        <location evidence="6">Postsynaptic density</location>
    </subcellularLocation>
</comment>
<dbReference type="PANTHER" id="PTHR10918">
    <property type="entry name" value="HOMER"/>
    <property type="match status" value="1"/>
</dbReference>
<dbReference type="SUPFAM" id="SSF50729">
    <property type="entry name" value="PH domain-like"/>
    <property type="match status" value="1"/>
</dbReference>